<dbReference type="InterPro" id="IPR050065">
    <property type="entry name" value="GlmU-like"/>
</dbReference>
<evidence type="ECO:0000256" key="1">
    <source>
        <dbReference type="ARBA" id="ARBA00022679"/>
    </source>
</evidence>
<sequence length="244" mass="26126">MKALIFAAGFGERMRPLTERTPKPLLSVGGTPLIVWHLRKLAALGVVEVVINTSWLAEQFPQVLGDGSAFGLRLTYSYEGATPLETGGGMLHALPLLGDAPFLLVNGDIWSDFDFARLSDEPAGLAQLVLVDQPAYAPHADFALQADGTVRADLPATHTYAGIGVYRPALLRDWQSVIRPLPEQAGTAPRFALAPILRAQMAQGLVDGIHHGGRWTDVGTPQRLAELQRELAGPGTRDPGLGKS</sequence>
<dbReference type="PANTHER" id="PTHR43584">
    <property type="entry name" value="NUCLEOTIDYL TRANSFERASE"/>
    <property type="match status" value="1"/>
</dbReference>
<reference evidence="4 5" key="1">
    <citation type="submission" date="2020-04" db="EMBL/GenBank/DDBJ databases">
        <title>Genome-Wide Identification of 5-Methylcytosine Sites in Bacterial Genomes By High-Throughput Sequencing of MspJI Restriction Fragments.</title>
        <authorList>
            <person name="Wu V."/>
        </authorList>
    </citation>
    <scope>NUCLEOTIDE SEQUENCE [LARGE SCALE GENOMIC DNA]</scope>
    <source>
        <strain evidence="4 5">NEB122</strain>
    </source>
</reference>
<dbReference type="AlphaFoldDB" id="A0A7Z2VB42"/>
<dbReference type="EMBL" id="CP051651">
    <property type="protein sequence ID" value="QJD68391.1"/>
    <property type="molecule type" value="Genomic_DNA"/>
</dbReference>
<dbReference type="RefSeq" id="WP_169706602.1">
    <property type="nucleotide sequence ID" value="NZ_CP051651.1"/>
</dbReference>
<accession>A0A7Z2VB42</accession>
<dbReference type="SUPFAM" id="SSF53448">
    <property type="entry name" value="Nucleotide-diphospho-sugar transferases"/>
    <property type="match status" value="1"/>
</dbReference>
<dbReference type="InterPro" id="IPR029044">
    <property type="entry name" value="Nucleotide-diphossugar_trans"/>
</dbReference>
<dbReference type="InterPro" id="IPR005835">
    <property type="entry name" value="NTP_transferase_dom"/>
</dbReference>
<proteinExistence type="predicted"/>
<dbReference type="Proteomes" id="UP000503498">
    <property type="component" value="Chromosome"/>
</dbReference>
<keyword evidence="1 4" id="KW-0808">Transferase</keyword>
<feature type="domain" description="Nucleotidyl transferase" evidence="3">
    <location>
        <begin position="2"/>
        <end position="231"/>
    </location>
</feature>
<dbReference type="NCBIfam" id="NF045761">
    <property type="entry name" value="NAMPUrTaseMurU"/>
    <property type="match status" value="1"/>
</dbReference>
<dbReference type="Pfam" id="PF00483">
    <property type="entry name" value="NTP_transferase"/>
    <property type="match status" value="1"/>
</dbReference>
<dbReference type="Gene3D" id="3.90.550.10">
    <property type="entry name" value="Spore Coat Polysaccharide Biosynthesis Protein SpsA, Chain A"/>
    <property type="match status" value="1"/>
</dbReference>
<name>A0A7Z2VB42_XANCA</name>
<reference evidence="4 5" key="2">
    <citation type="submission" date="2020-04" db="EMBL/GenBank/DDBJ databases">
        <authorList>
            <person name="Fomenkov A."/>
            <person name="Anton B.P."/>
            <person name="Roberts R.J."/>
        </authorList>
    </citation>
    <scope>NUCLEOTIDE SEQUENCE [LARGE SCALE GENOMIC DNA]</scope>
    <source>
        <strain evidence="4 5">NEB122</strain>
    </source>
</reference>
<organism evidence="4 5">
    <name type="scientific">Xanthomonas campestris pv. badrii</name>
    <dbReference type="NCBI Taxonomy" id="149696"/>
    <lineage>
        <taxon>Bacteria</taxon>
        <taxon>Pseudomonadati</taxon>
        <taxon>Pseudomonadota</taxon>
        <taxon>Gammaproteobacteria</taxon>
        <taxon>Lysobacterales</taxon>
        <taxon>Lysobacteraceae</taxon>
        <taxon>Xanthomonas</taxon>
    </lineage>
</organism>
<evidence type="ECO:0000256" key="2">
    <source>
        <dbReference type="ARBA" id="ARBA00022695"/>
    </source>
</evidence>
<gene>
    <name evidence="4" type="ORF">HG421_12205</name>
</gene>
<evidence type="ECO:0000313" key="5">
    <source>
        <dbReference type="Proteomes" id="UP000503498"/>
    </source>
</evidence>
<dbReference type="InterPro" id="IPR054790">
    <property type="entry name" value="MurU"/>
</dbReference>
<protein>
    <submittedName>
        <fullName evidence="4">Nucleotidyltransferase family protein</fullName>
    </submittedName>
</protein>
<dbReference type="CDD" id="cd06422">
    <property type="entry name" value="NTP_transferase_like_1"/>
    <property type="match status" value="1"/>
</dbReference>
<dbReference type="PANTHER" id="PTHR43584:SF8">
    <property type="entry name" value="N-ACETYLMURAMATE ALPHA-1-PHOSPHATE URIDYLYLTRANSFERASE"/>
    <property type="match status" value="1"/>
</dbReference>
<evidence type="ECO:0000313" key="4">
    <source>
        <dbReference type="EMBL" id="QJD68391.1"/>
    </source>
</evidence>
<dbReference type="GO" id="GO:0016779">
    <property type="term" value="F:nucleotidyltransferase activity"/>
    <property type="evidence" value="ECO:0007669"/>
    <property type="project" value="UniProtKB-KW"/>
</dbReference>
<evidence type="ECO:0000259" key="3">
    <source>
        <dbReference type="Pfam" id="PF00483"/>
    </source>
</evidence>
<keyword evidence="2" id="KW-0548">Nucleotidyltransferase</keyword>